<proteinExistence type="predicted"/>
<name>A0ABR5NLR4_9GAMM</name>
<evidence type="ECO:0000313" key="2">
    <source>
        <dbReference type="Proteomes" id="UP000050902"/>
    </source>
</evidence>
<organism evidence="1 2">
    <name type="scientific">Stenotrophomonas nitritireducens</name>
    <dbReference type="NCBI Taxonomy" id="83617"/>
    <lineage>
        <taxon>Bacteria</taxon>
        <taxon>Pseudomonadati</taxon>
        <taxon>Pseudomonadota</taxon>
        <taxon>Gammaproteobacteria</taxon>
        <taxon>Lysobacterales</taxon>
        <taxon>Lysobacteraceae</taxon>
        <taxon>Stenotrophomonas</taxon>
    </lineage>
</organism>
<accession>A0ABR5NLR4</accession>
<dbReference type="Proteomes" id="UP000050902">
    <property type="component" value="Unassembled WGS sequence"/>
</dbReference>
<gene>
    <name evidence="1" type="ORF">ABB22_05895</name>
</gene>
<reference evidence="1 2" key="1">
    <citation type="submission" date="2015-05" db="EMBL/GenBank/DDBJ databases">
        <title>Genome sequencing and analysis of members of genus Stenotrophomonas.</title>
        <authorList>
            <person name="Patil P.P."/>
            <person name="Midha S."/>
            <person name="Patil P.B."/>
        </authorList>
    </citation>
    <scope>NUCLEOTIDE SEQUENCE [LARGE SCALE GENOMIC DNA]</scope>
    <source>
        <strain evidence="1 2">DSM 12575</strain>
    </source>
</reference>
<keyword evidence="2" id="KW-1185">Reference proteome</keyword>
<dbReference type="EMBL" id="LDJG01000007">
    <property type="protein sequence ID" value="KRG58718.1"/>
    <property type="molecule type" value="Genomic_DNA"/>
</dbReference>
<comment type="caution">
    <text evidence="1">The sequence shown here is derived from an EMBL/GenBank/DDBJ whole genome shotgun (WGS) entry which is preliminary data.</text>
</comment>
<sequence length="64" mass="6593">MVLVANGQRSAIIDGRHVRAGTRLADGSRVAAIGADWVRIESSDGARAVHAVPSPYQPASGAAR</sequence>
<protein>
    <submittedName>
        <fullName evidence="1">Uncharacterized protein</fullName>
    </submittedName>
</protein>
<evidence type="ECO:0000313" key="1">
    <source>
        <dbReference type="EMBL" id="KRG58718.1"/>
    </source>
</evidence>